<name>A0A8H2VUJ3_9HELO</name>
<evidence type="ECO:0000313" key="3">
    <source>
        <dbReference type="EMBL" id="CAD6444618.1"/>
    </source>
</evidence>
<proteinExistence type="predicted"/>
<accession>A0A8H2VUJ3</accession>
<feature type="region of interest" description="Disordered" evidence="1">
    <location>
        <begin position="1"/>
        <end position="21"/>
    </location>
</feature>
<gene>
    <name evidence="3" type="ORF">SCLTRI_LOCUS4410</name>
</gene>
<keyword evidence="4" id="KW-1185">Reference proteome</keyword>
<organism evidence="3 4">
    <name type="scientific">Sclerotinia trifoliorum</name>
    <dbReference type="NCBI Taxonomy" id="28548"/>
    <lineage>
        <taxon>Eukaryota</taxon>
        <taxon>Fungi</taxon>
        <taxon>Dikarya</taxon>
        <taxon>Ascomycota</taxon>
        <taxon>Pezizomycotina</taxon>
        <taxon>Leotiomycetes</taxon>
        <taxon>Helotiales</taxon>
        <taxon>Sclerotiniaceae</taxon>
        <taxon>Sclerotinia</taxon>
    </lineage>
</organism>
<feature type="compositionally biased region" description="Polar residues" evidence="1">
    <location>
        <begin position="1"/>
        <end position="12"/>
    </location>
</feature>
<dbReference type="AlphaFoldDB" id="A0A8H2VUJ3"/>
<protein>
    <submittedName>
        <fullName evidence="3">Eb8729d6-8a66-47a5-8774-95946c059f16</fullName>
    </submittedName>
</protein>
<dbReference type="Proteomes" id="UP000624404">
    <property type="component" value="Unassembled WGS sequence"/>
</dbReference>
<feature type="transmembrane region" description="Helical" evidence="2">
    <location>
        <begin position="85"/>
        <end position="106"/>
    </location>
</feature>
<reference evidence="3" key="1">
    <citation type="submission" date="2020-10" db="EMBL/GenBank/DDBJ databases">
        <authorList>
            <person name="Kusch S."/>
        </authorList>
    </citation>
    <scope>NUCLEOTIDE SEQUENCE</scope>
    <source>
        <strain evidence="3">SwB9</strain>
    </source>
</reference>
<keyword evidence="2" id="KW-0812">Transmembrane</keyword>
<dbReference type="EMBL" id="CAJHIA010000012">
    <property type="protein sequence ID" value="CAD6444618.1"/>
    <property type="molecule type" value="Genomic_DNA"/>
</dbReference>
<keyword evidence="2" id="KW-1133">Transmembrane helix</keyword>
<sequence>MSREAQTYTTAKLPNKHALPTRTETRVASNGTLVQIATWTQSTFLIATPTDSTWEVTNGNTTASKRELAHPWQTKHTLLKLETRYVFAGWRSGVFIQFIYLNALLWRNL</sequence>
<comment type="caution">
    <text evidence="3">The sequence shown here is derived from an EMBL/GenBank/DDBJ whole genome shotgun (WGS) entry which is preliminary data.</text>
</comment>
<evidence type="ECO:0000256" key="1">
    <source>
        <dbReference type="SAM" id="MobiDB-lite"/>
    </source>
</evidence>
<evidence type="ECO:0000313" key="4">
    <source>
        <dbReference type="Proteomes" id="UP000624404"/>
    </source>
</evidence>
<keyword evidence="2" id="KW-0472">Membrane</keyword>
<evidence type="ECO:0000256" key="2">
    <source>
        <dbReference type="SAM" id="Phobius"/>
    </source>
</evidence>